<evidence type="ECO:0000313" key="3">
    <source>
        <dbReference type="EMBL" id="CAG5119843.1"/>
    </source>
</evidence>
<dbReference type="SUPFAM" id="SSF140383">
    <property type="entry name" value="BSD domain-like"/>
    <property type="match status" value="1"/>
</dbReference>
<evidence type="ECO:0000313" key="4">
    <source>
        <dbReference type="Proteomes" id="UP000678393"/>
    </source>
</evidence>
<dbReference type="SMART" id="SM00751">
    <property type="entry name" value="BSD"/>
    <property type="match status" value="1"/>
</dbReference>
<dbReference type="InterPro" id="IPR051494">
    <property type="entry name" value="BSD_domain-containing"/>
</dbReference>
<protein>
    <recommendedName>
        <fullName evidence="2">BSD domain-containing protein</fullName>
    </recommendedName>
</protein>
<gene>
    <name evidence="3" type="ORF">CUNI_LOCUS5401</name>
</gene>
<feature type="region of interest" description="Disordered" evidence="1">
    <location>
        <begin position="203"/>
        <end position="256"/>
    </location>
</feature>
<comment type="caution">
    <text evidence="3">The sequence shown here is derived from an EMBL/GenBank/DDBJ whole genome shotgun (WGS) entry which is preliminary data.</text>
</comment>
<dbReference type="OrthoDB" id="73788at2759"/>
<proteinExistence type="predicted"/>
<organism evidence="3 4">
    <name type="scientific">Candidula unifasciata</name>
    <dbReference type="NCBI Taxonomy" id="100452"/>
    <lineage>
        <taxon>Eukaryota</taxon>
        <taxon>Metazoa</taxon>
        <taxon>Spiralia</taxon>
        <taxon>Lophotrochozoa</taxon>
        <taxon>Mollusca</taxon>
        <taxon>Gastropoda</taxon>
        <taxon>Heterobranchia</taxon>
        <taxon>Euthyneura</taxon>
        <taxon>Panpulmonata</taxon>
        <taxon>Eupulmonata</taxon>
        <taxon>Stylommatophora</taxon>
        <taxon>Helicina</taxon>
        <taxon>Helicoidea</taxon>
        <taxon>Geomitridae</taxon>
        <taxon>Candidula</taxon>
    </lineage>
</organism>
<dbReference type="InterPro" id="IPR035925">
    <property type="entry name" value="BSD_dom_sf"/>
</dbReference>
<feature type="non-terminal residue" evidence="3">
    <location>
        <position position="648"/>
    </location>
</feature>
<dbReference type="AlphaFoldDB" id="A0A8S3YSF8"/>
<name>A0A8S3YSF8_9EUPU</name>
<dbReference type="PROSITE" id="PS50858">
    <property type="entry name" value="BSD"/>
    <property type="match status" value="1"/>
</dbReference>
<dbReference type="Pfam" id="PF03909">
    <property type="entry name" value="BSD"/>
    <property type="match status" value="1"/>
</dbReference>
<reference evidence="3" key="1">
    <citation type="submission" date="2021-04" db="EMBL/GenBank/DDBJ databases">
        <authorList>
            <consortium name="Molecular Ecology Group"/>
        </authorList>
    </citation>
    <scope>NUCLEOTIDE SEQUENCE</scope>
</reference>
<dbReference type="PANTHER" id="PTHR16019:SF5">
    <property type="entry name" value="BSD DOMAIN-CONTAINING PROTEIN 1"/>
    <property type="match status" value="1"/>
</dbReference>
<feature type="compositionally biased region" description="Acidic residues" evidence="1">
    <location>
        <begin position="214"/>
        <end position="232"/>
    </location>
</feature>
<dbReference type="Proteomes" id="UP000678393">
    <property type="component" value="Unassembled WGS sequence"/>
</dbReference>
<dbReference type="GO" id="GO:0005737">
    <property type="term" value="C:cytoplasm"/>
    <property type="evidence" value="ECO:0007669"/>
    <property type="project" value="TreeGrafter"/>
</dbReference>
<keyword evidence="4" id="KW-1185">Reference proteome</keyword>
<evidence type="ECO:0000256" key="1">
    <source>
        <dbReference type="SAM" id="MobiDB-lite"/>
    </source>
</evidence>
<dbReference type="Gene3D" id="1.10.3970.10">
    <property type="entry name" value="BSD domain"/>
    <property type="match status" value="1"/>
</dbReference>
<dbReference type="InterPro" id="IPR005607">
    <property type="entry name" value="BSD_dom"/>
</dbReference>
<feature type="region of interest" description="Disordered" evidence="1">
    <location>
        <begin position="595"/>
        <end position="620"/>
    </location>
</feature>
<dbReference type="PANTHER" id="PTHR16019">
    <property type="entry name" value="SYNAPSE-ASSOCIATED PROTEIN"/>
    <property type="match status" value="1"/>
</dbReference>
<evidence type="ECO:0000259" key="2">
    <source>
        <dbReference type="PROSITE" id="PS50858"/>
    </source>
</evidence>
<dbReference type="EMBL" id="CAJHNH020000780">
    <property type="protein sequence ID" value="CAG5119843.1"/>
    <property type="molecule type" value="Genomic_DNA"/>
</dbReference>
<feature type="domain" description="BSD" evidence="2">
    <location>
        <begin position="140"/>
        <end position="192"/>
    </location>
</feature>
<accession>A0A8S3YSF8</accession>
<sequence>MAESSESANNNSWESWLGGWVQTAKEKSSTALEIVKKDLAEFTCTIHRDTERAVEITKESLNNENTASATNRVKAGLTSFLDNISRALVIPPDDDYIPVTVAADGSGLYDRGKARLHAIQLDASTYMDPPDGPPEQFQMWLQSFNIDQHKGEISELLVSKVEVRALYTRLVPSEVSHAEFWQRYFYRVHKLDCDEARKQALMKRADEARGDSFTWDDDDDDDWSGNEEDNQSDWEKLPRPTQSTAAPTVPKPENKREYVLVEKSTEKISSFPHAVPSAVGGCQLEVSKLTEKSVNKQTVESNLSAVAASSAQIKEEATLKSTVPTRYSPEPAASLEGQDASAELFTHQDLQLMPSADLWSLHIPSDIASASHTQQDIECIEAAVTEPGSSLSVHMQEGEPGNVSGEAASSGDFSLVSDDTSPVVLAEGACGSVDVEGPASAHQASELLSNVSAASVEIPAEPCLAPVEAVSSPTVSAVEEPADLSVESAFCEEAGDLFISGPASAEPVAAVTDVVPAAELVGVNNDNSAESSVIAVSEETTSLEVPDDSKTEVADLSSQDEKFPEERESVLLPDAAEGGEVKEIGMRLKGDMVVVGDRDSPLSSESNGTKEMGLEEDWEQDFDIEITDDDLKSAENIAKQLSENLNAA</sequence>